<dbReference type="Proteomes" id="UP000758168">
    <property type="component" value="Unassembled WGS sequence"/>
</dbReference>
<sequence length="65" mass="7080">MPRSRSVPKHAAWLWLFGFGLVLAVALLIVNIIQQDWLGAGGMAGLAFTEVFALSLVLSNRRDAN</sequence>
<keyword evidence="1" id="KW-0472">Membrane</keyword>
<accession>A0ABS4ZD25</accession>
<protein>
    <recommendedName>
        <fullName evidence="4">DUF2530 domain-containing protein</fullName>
    </recommendedName>
</protein>
<dbReference type="RefSeq" id="WP_210058798.1">
    <property type="nucleotide sequence ID" value="NZ_BAAAMH010000037.1"/>
</dbReference>
<comment type="caution">
    <text evidence="2">The sequence shown here is derived from an EMBL/GenBank/DDBJ whole genome shotgun (WGS) entry which is preliminary data.</text>
</comment>
<organism evidence="2 3">
    <name type="scientific">Microlunatus capsulatus</name>
    <dbReference type="NCBI Taxonomy" id="99117"/>
    <lineage>
        <taxon>Bacteria</taxon>
        <taxon>Bacillati</taxon>
        <taxon>Actinomycetota</taxon>
        <taxon>Actinomycetes</taxon>
        <taxon>Propionibacteriales</taxon>
        <taxon>Propionibacteriaceae</taxon>
        <taxon>Microlunatus</taxon>
    </lineage>
</organism>
<evidence type="ECO:0000313" key="3">
    <source>
        <dbReference type="Proteomes" id="UP000758168"/>
    </source>
</evidence>
<reference evidence="2 3" key="1">
    <citation type="submission" date="2021-03" db="EMBL/GenBank/DDBJ databases">
        <title>Sequencing the genomes of 1000 actinobacteria strains.</title>
        <authorList>
            <person name="Klenk H.-P."/>
        </authorList>
    </citation>
    <scope>NUCLEOTIDE SEQUENCE [LARGE SCALE GENOMIC DNA]</scope>
    <source>
        <strain evidence="2 3">DSM 12936</strain>
    </source>
</reference>
<evidence type="ECO:0000313" key="2">
    <source>
        <dbReference type="EMBL" id="MBP2418896.1"/>
    </source>
</evidence>
<evidence type="ECO:0000256" key="1">
    <source>
        <dbReference type="SAM" id="Phobius"/>
    </source>
</evidence>
<evidence type="ECO:0008006" key="4">
    <source>
        <dbReference type="Google" id="ProtNLM"/>
    </source>
</evidence>
<gene>
    <name evidence="2" type="ORF">JOF54_003818</name>
</gene>
<proteinExistence type="predicted"/>
<feature type="transmembrane region" description="Helical" evidence="1">
    <location>
        <begin position="39"/>
        <end position="58"/>
    </location>
</feature>
<keyword evidence="1" id="KW-1133">Transmembrane helix</keyword>
<keyword evidence="3" id="KW-1185">Reference proteome</keyword>
<feature type="transmembrane region" description="Helical" evidence="1">
    <location>
        <begin position="12"/>
        <end position="33"/>
    </location>
</feature>
<name>A0ABS4ZD25_9ACTN</name>
<keyword evidence="1" id="KW-0812">Transmembrane</keyword>
<dbReference type="EMBL" id="JAGIOB010000001">
    <property type="protein sequence ID" value="MBP2418896.1"/>
    <property type="molecule type" value="Genomic_DNA"/>
</dbReference>